<keyword evidence="3 6" id="KW-0479">Metal-binding</keyword>
<dbReference type="AlphaFoldDB" id="A0A1W6L8R3"/>
<comment type="PTM">
    <text evidence="6">Binds 1 heme c group covalently per subunit.</text>
</comment>
<evidence type="ECO:0000256" key="1">
    <source>
        <dbReference type="ARBA" id="ARBA00022448"/>
    </source>
</evidence>
<evidence type="ECO:0000256" key="4">
    <source>
        <dbReference type="ARBA" id="ARBA00022982"/>
    </source>
</evidence>
<dbReference type="PROSITE" id="PS51257">
    <property type="entry name" value="PROKAR_LIPOPROTEIN"/>
    <property type="match status" value="1"/>
</dbReference>
<keyword evidence="2 6" id="KW-0349">Heme</keyword>
<keyword evidence="8" id="KW-1185">Reference proteome</keyword>
<reference evidence="7 8" key="1">
    <citation type="submission" date="2016-04" db="EMBL/GenBank/DDBJ databases">
        <title>Complete genome sequence of natural rubber-degrading, novel Gram-negative bacterium, Rhizobacter gummiphilus strain NS21.</title>
        <authorList>
            <person name="Tabata M."/>
            <person name="Kasai D."/>
            <person name="Fukuda M."/>
        </authorList>
    </citation>
    <scope>NUCLEOTIDE SEQUENCE [LARGE SCALE GENOMIC DNA]</scope>
    <source>
        <strain evidence="7 8">NS21</strain>
    </source>
</reference>
<dbReference type="GO" id="GO:0020037">
    <property type="term" value="F:heme binding"/>
    <property type="evidence" value="ECO:0007669"/>
    <property type="project" value="InterPro"/>
</dbReference>
<dbReference type="Pfam" id="PF00034">
    <property type="entry name" value="Cytochrom_C"/>
    <property type="match status" value="1"/>
</dbReference>
<dbReference type="RefSeq" id="WP_085750893.1">
    <property type="nucleotide sequence ID" value="NZ_BSPR01000023.1"/>
</dbReference>
<keyword evidence="5 6" id="KW-0408">Iron</keyword>
<evidence type="ECO:0000313" key="7">
    <source>
        <dbReference type="EMBL" id="ARN20616.1"/>
    </source>
</evidence>
<evidence type="ECO:0000256" key="5">
    <source>
        <dbReference type="ARBA" id="ARBA00023004"/>
    </source>
</evidence>
<dbReference type="InterPro" id="IPR002324">
    <property type="entry name" value="Cyt_c_ID"/>
</dbReference>
<evidence type="ECO:0000256" key="2">
    <source>
        <dbReference type="ARBA" id="ARBA00022617"/>
    </source>
</evidence>
<evidence type="ECO:0000313" key="8">
    <source>
        <dbReference type="Proteomes" id="UP000193427"/>
    </source>
</evidence>
<dbReference type="PROSITE" id="PS51007">
    <property type="entry name" value="CYTC"/>
    <property type="match status" value="1"/>
</dbReference>
<evidence type="ECO:0000256" key="3">
    <source>
        <dbReference type="ARBA" id="ARBA00022723"/>
    </source>
</evidence>
<keyword evidence="4" id="KW-0249">Electron transport</keyword>
<dbReference type="STRING" id="946333.A4W93_12325"/>
<gene>
    <name evidence="7" type="ORF">A4W93_12325</name>
</gene>
<evidence type="ECO:0000256" key="6">
    <source>
        <dbReference type="PIRSR" id="PIRSR602324-1"/>
    </source>
</evidence>
<dbReference type="GO" id="GO:0009055">
    <property type="term" value="F:electron transfer activity"/>
    <property type="evidence" value="ECO:0007669"/>
    <property type="project" value="InterPro"/>
</dbReference>
<name>A0A1W6L8R3_9BURK</name>
<dbReference type="PRINTS" id="PR00606">
    <property type="entry name" value="CYTCHROMECID"/>
</dbReference>
<dbReference type="OrthoDB" id="9814063at2"/>
<dbReference type="InterPro" id="IPR009056">
    <property type="entry name" value="Cyt_c-like_dom"/>
</dbReference>
<feature type="binding site" description="covalent" evidence="6">
    <location>
        <position position="36"/>
    </location>
    <ligand>
        <name>heme c</name>
        <dbReference type="ChEBI" id="CHEBI:61717"/>
    </ligand>
</feature>
<proteinExistence type="predicted"/>
<protein>
    <submittedName>
        <fullName evidence="7">Cytochrome C</fullName>
    </submittedName>
</protein>
<accession>A0A1W6L8R3</accession>
<dbReference type="SUPFAM" id="SSF46626">
    <property type="entry name" value="Cytochrome c"/>
    <property type="match status" value="1"/>
</dbReference>
<sequence>MKSSAVSLAISMAAVAGACLSTPALASPELAQKKNCMSCHTVQKKVVGPAFKDIAAKYAGQKDAVDKLTQKVLKGGSGAWGAVFMPAMKDANPPVSEAEARQLVTWIMTTK</sequence>
<feature type="binding site" description="covalent" evidence="6">
    <location>
        <position position="85"/>
    </location>
    <ligand>
        <name>heme c</name>
        <dbReference type="ChEBI" id="CHEBI:61717"/>
    </ligand>
</feature>
<dbReference type="GO" id="GO:0005506">
    <property type="term" value="F:iron ion binding"/>
    <property type="evidence" value="ECO:0007669"/>
    <property type="project" value="InterPro"/>
</dbReference>
<feature type="binding site" description="covalent" evidence="6">
    <location>
        <position position="40"/>
    </location>
    <ligand>
        <name>heme c</name>
        <dbReference type="ChEBI" id="CHEBI:61717"/>
    </ligand>
</feature>
<keyword evidence="1" id="KW-0813">Transport</keyword>
<dbReference type="KEGG" id="rgu:A4W93_12325"/>
<organism evidence="7 8">
    <name type="scientific">Piscinibacter gummiphilus</name>
    <dbReference type="NCBI Taxonomy" id="946333"/>
    <lineage>
        <taxon>Bacteria</taxon>
        <taxon>Pseudomonadati</taxon>
        <taxon>Pseudomonadota</taxon>
        <taxon>Betaproteobacteria</taxon>
        <taxon>Burkholderiales</taxon>
        <taxon>Sphaerotilaceae</taxon>
        <taxon>Piscinibacter</taxon>
    </lineage>
</organism>
<dbReference type="EMBL" id="CP015118">
    <property type="protein sequence ID" value="ARN20616.1"/>
    <property type="molecule type" value="Genomic_DNA"/>
</dbReference>
<dbReference type="InterPro" id="IPR036909">
    <property type="entry name" value="Cyt_c-like_dom_sf"/>
</dbReference>
<dbReference type="Gene3D" id="1.10.760.10">
    <property type="entry name" value="Cytochrome c-like domain"/>
    <property type="match status" value="1"/>
</dbReference>
<dbReference type="Proteomes" id="UP000193427">
    <property type="component" value="Chromosome"/>
</dbReference>